<dbReference type="SUPFAM" id="SSF54665">
    <property type="entry name" value="CO dehydrogenase molybdoprotein N-domain-like"/>
    <property type="match status" value="1"/>
</dbReference>
<feature type="domain" description="Aldehyde oxidase/xanthine dehydrogenase a/b hammerhead" evidence="1">
    <location>
        <begin position="18"/>
        <end position="124"/>
    </location>
</feature>
<dbReference type="GO" id="GO:0016491">
    <property type="term" value="F:oxidoreductase activity"/>
    <property type="evidence" value="ECO:0007669"/>
    <property type="project" value="InterPro"/>
</dbReference>
<dbReference type="InterPro" id="IPR046867">
    <property type="entry name" value="AldOxase/xan_DH_MoCoBD2"/>
</dbReference>
<dbReference type="Proteomes" id="UP000587760">
    <property type="component" value="Unassembled WGS sequence"/>
</dbReference>
<protein>
    <submittedName>
        <fullName evidence="2">CO/xanthine dehydrogenase Mo-binding subunit</fullName>
    </submittedName>
</protein>
<gene>
    <name evidence="2" type="ORF">HNR50_001188</name>
</gene>
<dbReference type="PANTHER" id="PTHR11908">
    <property type="entry name" value="XANTHINE DEHYDROGENASE"/>
    <property type="match status" value="1"/>
</dbReference>
<dbReference type="EMBL" id="JACHGJ010000002">
    <property type="protein sequence ID" value="MBB6479530.1"/>
    <property type="molecule type" value="Genomic_DNA"/>
</dbReference>
<dbReference type="RefSeq" id="WP_184744842.1">
    <property type="nucleotide sequence ID" value="NZ_JACHGJ010000002.1"/>
</dbReference>
<organism evidence="2 3">
    <name type="scientific">Spirochaeta isovalerica</name>
    <dbReference type="NCBI Taxonomy" id="150"/>
    <lineage>
        <taxon>Bacteria</taxon>
        <taxon>Pseudomonadati</taxon>
        <taxon>Spirochaetota</taxon>
        <taxon>Spirochaetia</taxon>
        <taxon>Spirochaetales</taxon>
        <taxon>Spirochaetaceae</taxon>
        <taxon>Spirochaeta</taxon>
    </lineage>
</organism>
<dbReference type="Pfam" id="PF20256">
    <property type="entry name" value="MoCoBD_2"/>
    <property type="match status" value="1"/>
</dbReference>
<dbReference type="AlphaFoldDB" id="A0A841R922"/>
<evidence type="ECO:0000313" key="3">
    <source>
        <dbReference type="Proteomes" id="UP000587760"/>
    </source>
</evidence>
<dbReference type="Pfam" id="PF01315">
    <property type="entry name" value="Ald_Xan_dh_C"/>
    <property type="match status" value="1"/>
</dbReference>
<dbReference type="InterPro" id="IPR008274">
    <property type="entry name" value="AldOxase/xan_DH_MoCoBD1"/>
</dbReference>
<dbReference type="SMART" id="SM01008">
    <property type="entry name" value="Ald_Xan_dh_C"/>
    <property type="match status" value="1"/>
</dbReference>
<dbReference type="Gene3D" id="3.90.1170.50">
    <property type="entry name" value="Aldehyde oxidase/xanthine dehydrogenase, a/b hammerhead"/>
    <property type="match status" value="1"/>
</dbReference>
<dbReference type="Pfam" id="PF02738">
    <property type="entry name" value="MoCoBD_1"/>
    <property type="match status" value="1"/>
</dbReference>
<dbReference type="GO" id="GO:0005506">
    <property type="term" value="F:iron ion binding"/>
    <property type="evidence" value="ECO:0007669"/>
    <property type="project" value="InterPro"/>
</dbReference>
<dbReference type="InterPro" id="IPR037165">
    <property type="entry name" value="AldOxase/xan_DH_Mopterin-bd_sf"/>
</dbReference>
<reference evidence="2 3" key="1">
    <citation type="submission" date="2020-08" db="EMBL/GenBank/DDBJ databases">
        <title>Genomic Encyclopedia of Type Strains, Phase IV (KMG-IV): sequencing the most valuable type-strain genomes for metagenomic binning, comparative biology and taxonomic classification.</title>
        <authorList>
            <person name="Goeker M."/>
        </authorList>
    </citation>
    <scope>NUCLEOTIDE SEQUENCE [LARGE SCALE GENOMIC DNA]</scope>
    <source>
        <strain evidence="2 3">DSM 2461</strain>
    </source>
</reference>
<proteinExistence type="predicted"/>
<dbReference type="Gene3D" id="3.30.365.10">
    <property type="entry name" value="Aldehyde oxidase/xanthine dehydrogenase, molybdopterin binding domain"/>
    <property type="match status" value="4"/>
</dbReference>
<keyword evidence="3" id="KW-1185">Reference proteome</keyword>
<accession>A0A841R922</accession>
<dbReference type="InterPro" id="IPR016208">
    <property type="entry name" value="Ald_Oxase/xanthine_DH-like"/>
</dbReference>
<comment type="caution">
    <text evidence="2">The sequence shown here is derived from an EMBL/GenBank/DDBJ whole genome shotgun (WGS) entry which is preliminary data.</text>
</comment>
<evidence type="ECO:0000259" key="1">
    <source>
        <dbReference type="SMART" id="SM01008"/>
    </source>
</evidence>
<name>A0A841R922_9SPIO</name>
<dbReference type="PANTHER" id="PTHR11908:SF157">
    <property type="entry name" value="XANTHINE DEHYDROGENASE SUBUNIT D-RELATED"/>
    <property type="match status" value="1"/>
</dbReference>
<sequence length="751" mass="83245">MEDSEKKVFRNDAVAKVTGRAKYADDYTFHSMIHGVPVYTDSVHAQIISIDTSEAEAYPGVRKVLTWKDVPGEPAWGQIEHDHYIFAKEKIRYHGDVIALVVADTREIALEASALVTYELKELEPVLDQEKALGAETNLVNDMFPGNKVTHHHVRRGNAEAVFPACYKIVEREFRTPFVEHSYMEPECAFANPLTDGTIELYGTFQHPFSTRRYCSAFLNRQFADFVVYSHPTGGSFGGKDDTISVIAARAALAASLLRIPVKILYDREWSFRESYKRNPYIMKYKYGLSREGKILALDTYMLSESGGITSTTPWSTWRSTAQCAGPYVVDNVHTDVIGVMTNNVFTGAMRGFGTPQVNFAIEQMMDICAEEMEMDPIEFRRINMVRQDSITITGQKLDSHIVSMEEVMDKVIEKSGYLENVKKSSRGISDSDELYGTGLAISYRGSSVGAEGLDFAACMVNCQFDGSIVLDTGIHENGQGAQSVMMLALAEEFDVPLSRIRYNRSSTTSIPDSGTTVATRGTMMGVSAVRKASAKLKKIIRETLSDDFRCDPEDIRFEKDRLVAGGSYSLSWEEAMHKMFLHRTYPFAFGEYKAPRVSWDDEIGAGDAYFTYVYSCNVVELTVNKKTGKIKVTKATAGHDVGRAINPELVKGQIYGGIAQGLGMALTEDLQIEGGRIMNPNFNKYKIPKSIDMPEIDAIIIENEDRTTPSGVKGIGEPATEIAAAAIANAVYNATGARQYSLPIKLKGEA</sequence>
<dbReference type="InterPro" id="IPR036856">
    <property type="entry name" value="Ald_Oxase/Xan_DH_a/b_sf"/>
</dbReference>
<evidence type="ECO:0000313" key="2">
    <source>
        <dbReference type="EMBL" id="MBB6479530.1"/>
    </source>
</evidence>
<dbReference type="SUPFAM" id="SSF56003">
    <property type="entry name" value="Molybdenum cofactor-binding domain"/>
    <property type="match status" value="1"/>
</dbReference>
<dbReference type="InterPro" id="IPR000674">
    <property type="entry name" value="Ald_Oxase/Xan_DH_a/b"/>
</dbReference>